<comment type="caution">
    <text evidence="7">The sequence shown here is derived from an EMBL/GenBank/DDBJ whole genome shotgun (WGS) entry which is preliminary data.</text>
</comment>
<keyword evidence="2" id="KW-0808">Transferase</keyword>
<dbReference type="Gene3D" id="3.20.200.10">
    <property type="entry name" value="MHCK/EF2 kinase"/>
    <property type="match status" value="1"/>
</dbReference>
<accession>A0A439CQC2</accession>
<reference evidence="7 8" key="1">
    <citation type="submission" date="2018-12" db="EMBL/GenBank/DDBJ databases">
        <title>Draft genome sequence of Xylaria grammica IHI A82.</title>
        <authorList>
            <person name="Buettner E."/>
            <person name="Kellner H."/>
        </authorList>
    </citation>
    <scope>NUCLEOTIDE SEQUENCE [LARGE SCALE GENOMIC DNA]</scope>
    <source>
        <strain evidence="7 8">IHI A82</strain>
    </source>
</reference>
<keyword evidence="4" id="KW-0418">Kinase</keyword>
<evidence type="ECO:0000256" key="5">
    <source>
        <dbReference type="ARBA" id="ARBA00022840"/>
    </source>
</evidence>
<name>A0A439CQC2_9PEZI</name>
<proteinExistence type="predicted"/>
<gene>
    <name evidence="7" type="ORF">EKO27_g10749</name>
</gene>
<dbReference type="AlphaFoldDB" id="A0A439CQC2"/>
<evidence type="ECO:0000256" key="1">
    <source>
        <dbReference type="ARBA" id="ARBA00022527"/>
    </source>
</evidence>
<keyword evidence="3" id="KW-0547">Nucleotide-binding</keyword>
<evidence type="ECO:0000313" key="7">
    <source>
        <dbReference type="EMBL" id="RWA04351.1"/>
    </source>
</evidence>
<keyword evidence="5" id="KW-0067">ATP-binding</keyword>
<evidence type="ECO:0000259" key="6">
    <source>
        <dbReference type="PROSITE" id="PS51158"/>
    </source>
</evidence>
<dbReference type="Proteomes" id="UP000286045">
    <property type="component" value="Unassembled WGS sequence"/>
</dbReference>
<sequence length="297" mass="33527">MHPSPSQPFRLVSHVLGLVIYGPFKPFTVDHATCLIPFTTSTFHDTLASSEKHPHFTMSNARTNDSTGAYVNKDRLFASGTFKNVYAGNYVEGARAGQECVSKEFKTGSVYEAHYFKEELNIIRRTQAIIDNWHDARVIDKRILLNTPSVWTYTETGDKSLVEPMIENFEKFNSNSGWAPITGGVWSEAMQALSHFSYHNSGGQLLLCDLQGGSYRDGYILSDPVIMSQLQTYGPTDLGPDGIRSFFHRHRCGRYCRGEWQKPRIQGTPSIPMRQGTTMTARLPTRPNRNPLTRLQE</sequence>
<feature type="domain" description="Alpha-type protein kinase" evidence="6">
    <location>
        <begin position="54"/>
        <end position="270"/>
    </location>
</feature>
<dbReference type="InterPro" id="IPR051852">
    <property type="entry name" value="Alpha-type_PK"/>
</dbReference>
<organism evidence="7 8">
    <name type="scientific">Xylaria grammica</name>
    <dbReference type="NCBI Taxonomy" id="363999"/>
    <lineage>
        <taxon>Eukaryota</taxon>
        <taxon>Fungi</taxon>
        <taxon>Dikarya</taxon>
        <taxon>Ascomycota</taxon>
        <taxon>Pezizomycotina</taxon>
        <taxon>Sordariomycetes</taxon>
        <taxon>Xylariomycetidae</taxon>
        <taxon>Xylariales</taxon>
        <taxon>Xylariaceae</taxon>
        <taxon>Xylaria</taxon>
    </lineage>
</organism>
<protein>
    <recommendedName>
        <fullName evidence="6">Alpha-type protein kinase domain-containing protein</fullName>
    </recommendedName>
</protein>
<evidence type="ECO:0000256" key="3">
    <source>
        <dbReference type="ARBA" id="ARBA00022741"/>
    </source>
</evidence>
<dbReference type="GO" id="GO:0005524">
    <property type="term" value="F:ATP binding"/>
    <property type="evidence" value="ECO:0007669"/>
    <property type="project" value="UniProtKB-KW"/>
</dbReference>
<dbReference type="PROSITE" id="PS51158">
    <property type="entry name" value="ALPHA_KINASE"/>
    <property type="match status" value="1"/>
</dbReference>
<dbReference type="PANTHER" id="PTHR45992">
    <property type="entry name" value="EUKARYOTIC ELONGATION FACTOR 2 KINASE-RELATED"/>
    <property type="match status" value="1"/>
</dbReference>
<dbReference type="EMBL" id="RYZI01000583">
    <property type="protein sequence ID" value="RWA04351.1"/>
    <property type="molecule type" value="Genomic_DNA"/>
</dbReference>
<evidence type="ECO:0000256" key="2">
    <source>
        <dbReference type="ARBA" id="ARBA00022679"/>
    </source>
</evidence>
<evidence type="ECO:0000313" key="8">
    <source>
        <dbReference type="Proteomes" id="UP000286045"/>
    </source>
</evidence>
<keyword evidence="1" id="KW-0723">Serine/threonine-protein kinase</keyword>
<dbReference type="InterPro" id="IPR004166">
    <property type="entry name" value="a-kinase_dom"/>
</dbReference>
<keyword evidence="8" id="KW-1185">Reference proteome</keyword>
<dbReference type="GO" id="GO:0004674">
    <property type="term" value="F:protein serine/threonine kinase activity"/>
    <property type="evidence" value="ECO:0007669"/>
    <property type="project" value="UniProtKB-KW"/>
</dbReference>
<dbReference type="SMART" id="SM00811">
    <property type="entry name" value="Alpha_kinase"/>
    <property type="match status" value="1"/>
</dbReference>
<dbReference type="Pfam" id="PF02816">
    <property type="entry name" value="Alpha_kinase"/>
    <property type="match status" value="1"/>
</dbReference>
<dbReference type="InterPro" id="IPR011009">
    <property type="entry name" value="Kinase-like_dom_sf"/>
</dbReference>
<dbReference type="SUPFAM" id="SSF56112">
    <property type="entry name" value="Protein kinase-like (PK-like)"/>
    <property type="match status" value="1"/>
</dbReference>
<dbReference type="PANTHER" id="PTHR45992:SF11">
    <property type="entry name" value="ALPHA-TYPE PROTEIN KINASE DOMAIN-CONTAINING PROTEIN"/>
    <property type="match status" value="1"/>
</dbReference>
<evidence type="ECO:0000256" key="4">
    <source>
        <dbReference type="ARBA" id="ARBA00022777"/>
    </source>
</evidence>
<dbReference type="STRING" id="363999.A0A439CQC2"/>